<dbReference type="AlphaFoldDB" id="H8KW12"/>
<evidence type="ECO:0000256" key="5">
    <source>
        <dbReference type="HAMAP-Rule" id="MF_02126"/>
    </source>
</evidence>
<feature type="binding site" evidence="5">
    <location>
        <position position="191"/>
    </location>
    <ligand>
        <name>S-adenosyl-L-methionine</name>
        <dbReference type="ChEBI" id="CHEBI:59789"/>
    </ligand>
</feature>
<comment type="function">
    <text evidence="5">Methylates the class 1 translation termination release factors RF1/PrfA and RF2/PrfB on the glutamine residue of the universally conserved GGQ motif.</text>
</comment>
<evidence type="ECO:0000256" key="2">
    <source>
        <dbReference type="ARBA" id="ARBA00022679"/>
    </source>
</evidence>
<dbReference type="InterPro" id="IPR019874">
    <property type="entry name" value="RF_methyltr_PrmC"/>
</dbReference>
<name>H8KW12_SOLCM</name>
<dbReference type="InterPro" id="IPR007848">
    <property type="entry name" value="Small_mtfrase_dom"/>
</dbReference>
<comment type="similarity">
    <text evidence="5">Belongs to the protein N5-glutamine methyltransferase family. PrmC subfamily.</text>
</comment>
<dbReference type="STRING" id="929556.Solca_1854"/>
<dbReference type="InterPro" id="IPR002052">
    <property type="entry name" value="DNA_methylase_N6_adenine_CS"/>
</dbReference>
<keyword evidence="9" id="KW-1185">Reference proteome</keyword>
<proteinExistence type="inferred from homology"/>
<evidence type="ECO:0000256" key="4">
    <source>
        <dbReference type="ARBA" id="ARBA00048391"/>
    </source>
</evidence>
<dbReference type="PROSITE" id="PS00092">
    <property type="entry name" value="N6_MTASE"/>
    <property type="match status" value="1"/>
</dbReference>
<dbReference type="GO" id="GO:0102559">
    <property type="term" value="F:peptide chain release factor N(5)-glutamine methyltransferase activity"/>
    <property type="evidence" value="ECO:0007669"/>
    <property type="project" value="UniProtKB-EC"/>
</dbReference>
<comment type="caution">
    <text evidence="5">Lacks conserved residue(s) required for the propagation of feature annotation.</text>
</comment>
<dbReference type="Pfam" id="PF17827">
    <property type="entry name" value="PrmC_N"/>
    <property type="match status" value="1"/>
</dbReference>
<accession>H8KW12</accession>
<dbReference type="Gene3D" id="1.10.8.10">
    <property type="entry name" value="DNA helicase RuvA subunit, C-terminal domain"/>
    <property type="match status" value="1"/>
</dbReference>
<feature type="binding site" evidence="5">
    <location>
        <position position="147"/>
    </location>
    <ligand>
        <name>S-adenosyl-L-methionine</name>
        <dbReference type="ChEBI" id="CHEBI:59789"/>
    </ligand>
</feature>
<evidence type="ECO:0000313" key="8">
    <source>
        <dbReference type="EMBL" id="AFD06915.1"/>
    </source>
</evidence>
<dbReference type="SUPFAM" id="SSF53335">
    <property type="entry name" value="S-adenosyl-L-methionine-dependent methyltransferases"/>
    <property type="match status" value="1"/>
</dbReference>
<dbReference type="Proteomes" id="UP000007590">
    <property type="component" value="Chromosome"/>
</dbReference>
<keyword evidence="1 5" id="KW-0489">Methyltransferase</keyword>
<dbReference type="EMBL" id="CP003349">
    <property type="protein sequence ID" value="AFD06915.1"/>
    <property type="molecule type" value="Genomic_DNA"/>
</dbReference>
<keyword evidence="3 5" id="KW-0949">S-adenosyl-L-methionine</keyword>
<dbReference type="RefSeq" id="WP_014680142.1">
    <property type="nucleotide sequence ID" value="NC_017770.1"/>
</dbReference>
<dbReference type="PANTHER" id="PTHR18895:SF74">
    <property type="entry name" value="MTRF1L RELEASE FACTOR GLUTAMINE METHYLTRANSFERASE"/>
    <property type="match status" value="1"/>
</dbReference>
<evidence type="ECO:0000259" key="6">
    <source>
        <dbReference type="Pfam" id="PF05175"/>
    </source>
</evidence>
<dbReference type="Pfam" id="PF05175">
    <property type="entry name" value="MTS"/>
    <property type="match status" value="1"/>
</dbReference>
<feature type="domain" description="Methyltransferase small" evidence="6">
    <location>
        <begin position="116"/>
        <end position="201"/>
    </location>
</feature>
<dbReference type="InterPro" id="IPR040758">
    <property type="entry name" value="PrmC_N"/>
</dbReference>
<evidence type="ECO:0000259" key="7">
    <source>
        <dbReference type="Pfam" id="PF17827"/>
    </source>
</evidence>
<dbReference type="InterPro" id="IPR050320">
    <property type="entry name" value="N5-glutamine_MTase"/>
</dbReference>
<reference evidence="8" key="1">
    <citation type="submission" date="2012-02" db="EMBL/GenBank/DDBJ databases">
        <title>The complete genome of Solitalea canadensis DSM 3403.</title>
        <authorList>
            <consortium name="US DOE Joint Genome Institute (JGI-PGF)"/>
            <person name="Lucas S."/>
            <person name="Copeland A."/>
            <person name="Lapidus A."/>
            <person name="Glavina del Rio T."/>
            <person name="Dalin E."/>
            <person name="Tice H."/>
            <person name="Bruce D."/>
            <person name="Goodwin L."/>
            <person name="Pitluck S."/>
            <person name="Peters L."/>
            <person name="Ovchinnikova G."/>
            <person name="Lu M."/>
            <person name="Kyrpides N."/>
            <person name="Mavromatis K."/>
            <person name="Ivanova N."/>
            <person name="Brettin T."/>
            <person name="Detter J.C."/>
            <person name="Han C."/>
            <person name="Larimer F."/>
            <person name="Land M."/>
            <person name="Hauser L."/>
            <person name="Markowitz V."/>
            <person name="Cheng J.-F."/>
            <person name="Hugenholtz P."/>
            <person name="Woyke T."/>
            <person name="Wu D."/>
            <person name="Spring S."/>
            <person name="Schroeder M."/>
            <person name="Kopitz M."/>
            <person name="Brambilla E."/>
            <person name="Klenk H.-P."/>
            <person name="Eisen J.A."/>
        </authorList>
    </citation>
    <scope>NUCLEOTIDE SEQUENCE</scope>
    <source>
        <strain evidence="8">DSM 3403</strain>
    </source>
</reference>
<dbReference type="NCBIfam" id="TIGR00536">
    <property type="entry name" value="hemK_fam"/>
    <property type="match status" value="1"/>
</dbReference>
<protein>
    <recommendedName>
        <fullName evidence="5">Release factor glutamine methyltransferase</fullName>
        <shortName evidence="5">RF MTase</shortName>
        <ecNumber evidence="5">2.1.1.297</ecNumber>
    </recommendedName>
    <alternativeName>
        <fullName evidence="5">N5-glutamine methyltransferase PrmC</fullName>
    </alternativeName>
    <alternativeName>
        <fullName evidence="5">Protein-(glutamine-N5) MTase PrmC</fullName>
    </alternativeName>
    <alternativeName>
        <fullName evidence="5">Protein-glutamine N-methyltransferase PrmC</fullName>
    </alternativeName>
</protein>
<feature type="domain" description="Release factor glutamine methyltransferase N-terminal" evidence="7">
    <location>
        <begin position="21"/>
        <end position="77"/>
    </location>
</feature>
<organism evidence="8 9">
    <name type="scientific">Solitalea canadensis (strain ATCC 29591 / DSM 3403 / JCM 21819 / LMG 8368 / NBRC 15130 / NCIMB 12057 / USAM 9D)</name>
    <name type="common">Flexibacter canadensis</name>
    <dbReference type="NCBI Taxonomy" id="929556"/>
    <lineage>
        <taxon>Bacteria</taxon>
        <taxon>Pseudomonadati</taxon>
        <taxon>Bacteroidota</taxon>
        <taxon>Sphingobacteriia</taxon>
        <taxon>Sphingobacteriales</taxon>
        <taxon>Sphingobacteriaceae</taxon>
        <taxon>Solitalea</taxon>
    </lineage>
</organism>
<dbReference type="EC" id="2.1.1.297" evidence="5"/>
<dbReference type="InterPro" id="IPR004556">
    <property type="entry name" value="HemK-like"/>
</dbReference>
<feature type="binding site" evidence="5">
    <location>
        <begin position="191"/>
        <end position="194"/>
    </location>
    <ligand>
        <name>substrate</name>
    </ligand>
</feature>
<evidence type="ECO:0000313" key="9">
    <source>
        <dbReference type="Proteomes" id="UP000007590"/>
    </source>
</evidence>
<comment type="catalytic activity">
    <reaction evidence="4 5">
        <text>L-glutaminyl-[peptide chain release factor] + S-adenosyl-L-methionine = N(5)-methyl-L-glutaminyl-[peptide chain release factor] + S-adenosyl-L-homocysteine + H(+)</text>
        <dbReference type="Rhea" id="RHEA:42896"/>
        <dbReference type="Rhea" id="RHEA-COMP:10271"/>
        <dbReference type="Rhea" id="RHEA-COMP:10272"/>
        <dbReference type="ChEBI" id="CHEBI:15378"/>
        <dbReference type="ChEBI" id="CHEBI:30011"/>
        <dbReference type="ChEBI" id="CHEBI:57856"/>
        <dbReference type="ChEBI" id="CHEBI:59789"/>
        <dbReference type="ChEBI" id="CHEBI:61891"/>
        <dbReference type="EC" id="2.1.1.297"/>
    </reaction>
</comment>
<dbReference type="CDD" id="cd02440">
    <property type="entry name" value="AdoMet_MTases"/>
    <property type="match status" value="1"/>
</dbReference>
<evidence type="ECO:0000256" key="3">
    <source>
        <dbReference type="ARBA" id="ARBA00022691"/>
    </source>
</evidence>
<dbReference type="HOGENOM" id="CLU_018398_3_2_10"/>
<dbReference type="eggNOG" id="COG2890">
    <property type="taxonomic scope" value="Bacteria"/>
</dbReference>
<dbReference type="NCBIfam" id="TIGR03534">
    <property type="entry name" value="RF_mod_PrmC"/>
    <property type="match status" value="1"/>
</dbReference>
<dbReference type="GO" id="GO:0003676">
    <property type="term" value="F:nucleic acid binding"/>
    <property type="evidence" value="ECO:0007669"/>
    <property type="project" value="InterPro"/>
</dbReference>
<sequence>MPLVKEFENHLTEKLSVLYDQQEARSIAQLVLMHLLKFNKVQLSMNGIRELTMQEVTSIEMVLIELLTGKPVQYVLGETEFYGCRIKVNENVLIPRPETEELVHWILADQKKNSKEDISILDVCTGSGCIPIALKKNLHSAKVQGLDISYGALETAMQNAVLNKTEVKFYQCDILQLQPVNEREFDIIVSNPPYVRDSEKEKMHKNVLDFEPHLALFVEDNDPLLFYRSIANFAAKALKTGGALYFEINEALGLQTKEVMEQAGFAYIEIKKDLYDKDRMAKGILK</sequence>
<evidence type="ECO:0000256" key="1">
    <source>
        <dbReference type="ARBA" id="ARBA00022603"/>
    </source>
</evidence>
<dbReference type="HAMAP" id="MF_02126">
    <property type="entry name" value="RF_methyltr_PrmC"/>
    <property type="match status" value="1"/>
</dbReference>
<dbReference type="KEGG" id="scn:Solca_1854"/>
<dbReference type="Gene3D" id="3.40.50.150">
    <property type="entry name" value="Vaccinia Virus protein VP39"/>
    <property type="match status" value="1"/>
</dbReference>
<dbReference type="OrthoDB" id="9800643at2"/>
<dbReference type="GO" id="GO:0032259">
    <property type="term" value="P:methylation"/>
    <property type="evidence" value="ECO:0007669"/>
    <property type="project" value="UniProtKB-KW"/>
</dbReference>
<keyword evidence="2 5" id="KW-0808">Transferase</keyword>
<gene>
    <name evidence="5" type="primary">prmC</name>
    <name evidence="8" type="ordered locus">Solca_1854</name>
</gene>
<dbReference type="InterPro" id="IPR029063">
    <property type="entry name" value="SAM-dependent_MTases_sf"/>
</dbReference>
<dbReference type="PANTHER" id="PTHR18895">
    <property type="entry name" value="HEMK METHYLTRANSFERASE"/>
    <property type="match status" value="1"/>
</dbReference>